<dbReference type="SUPFAM" id="SSF143011">
    <property type="entry name" value="RelE-like"/>
    <property type="match status" value="1"/>
</dbReference>
<name>A0A2U2MS22_9BIFI</name>
<dbReference type="Proteomes" id="UP000245753">
    <property type="component" value="Unassembled WGS sequence"/>
</dbReference>
<evidence type="ECO:0008006" key="3">
    <source>
        <dbReference type="Google" id="ProtNLM"/>
    </source>
</evidence>
<reference evidence="1 2" key="1">
    <citation type="journal article" date="2018" name="Int. J. Syst. Evol. Microbiol.">
        <title>Bifidobacterium catulorum sp. nov., a novel taxon from the faeces of the baby common marmoset (Callithrix jacchus).</title>
        <authorList>
            <person name="Modesto M."/>
            <person name="Michelini S."/>
            <person name="Oki K."/>
            <person name="Biavati B."/>
            <person name="Watanabe K."/>
            <person name="Mattarelli P."/>
        </authorList>
    </citation>
    <scope>NUCLEOTIDE SEQUENCE [LARGE SCALE GENOMIC DNA]</scope>
    <source>
        <strain evidence="1 2">MRM 8.19</strain>
    </source>
</reference>
<organism evidence="1 2">
    <name type="scientific">Bifidobacterium catulorum</name>
    <dbReference type="NCBI Taxonomy" id="1630173"/>
    <lineage>
        <taxon>Bacteria</taxon>
        <taxon>Bacillati</taxon>
        <taxon>Actinomycetota</taxon>
        <taxon>Actinomycetes</taxon>
        <taxon>Bifidobacteriales</taxon>
        <taxon>Bifidobacteriaceae</taxon>
        <taxon>Bifidobacterium</taxon>
    </lineage>
</organism>
<dbReference type="InterPro" id="IPR035093">
    <property type="entry name" value="RelE/ParE_toxin_dom_sf"/>
</dbReference>
<evidence type="ECO:0000313" key="2">
    <source>
        <dbReference type="Proteomes" id="UP000245753"/>
    </source>
</evidence>
<dbReference type="Pfam" id="PF15738">
    <property type="entry name" value="YafQ_toxin"/>
    <property type="match status" value="1"/>
</dbReference>
<protein>
    <recommendedName>
        <fullName evidence="3">Type II toxin-antitoxin system mRNA interferase toxin, RelE/StbE family</fullName>
    </recommendedName>
</protein>
<dbReference type="Gene3D" id="3.30.2310.20">
    <property type="entry name" value="RelE-like"/>
    <property type="match status" value="1"/>
</dbReference>
<dbReference type="AlphaFoldDB" id="A0A2U2MS22"/>
<comment type="caution">
    <text evidence="1">The sequence shown here is derived from an EMBL/GenBank/DDBJ whole genome shotgun (WGS) entry which is preliminary data.</text>
</comment>
<dbReference type="InterPro" id="IPR004386">
    <property type="entry name" value="Toxin_YafQ-like"/>
</dbReference>
<sequence>MRILPGSPLVPVATKPWTTMTITRIRASCRVNPCMRRLMILGRISWGCLTRCGMVFEIRAKSKRFDKHFKRLARYDASLAEELVSLMYEALQTTGRVPEMYRPHVLSNPGGLYNNCMEFHLADDVLVVYYPPDPDSFVRMLAILTHDELRTGRFHREWPRG</sequence>
<gene>
    <name evidence="1" type="ORF">DF200_06335</name>
</gene>
<dbReference type="EMBL" id="QFFN01000015">
    <property type="protein sequence ID" value="PWG59656.1"/>
    <property type="molecule type" value="Genomic_DNA"/>
</dbReference>
<proteinExistence type="predicted"/>
<keyword evidence="2" id="KW-1185">Reference proteome</keyword>
<accession>A0A2U2MS22</accession>
<evidence type="ECO:0000313" key="1">
    <source>
        <dbReference type="EMBL" id="PWG59656.1"/>
    </source>
</evidence>